<comment type="caution">
    <text evidence="2">The sequence shown here is derived from an EMBL/GenBank/DDBJ whole genome shotgun (WGS) entry which is preliminary data.</text>
</comment>
<feature type="transmembrane region" description="Helical" evidence="1">
    <location>
        <begin position="59"/>
        <end position="78"/>
    </location>
</feature>
<dbReference type="PANTHER" id="PTHR40031">
    <property type="entry name" value="HYPOTHETICAL MEMBRANE SPANNING PROTEIN"/>
    <property type="match status" value="1"/>
</dbReference>
<name>A0ABT1T2H7_9SPHI</name>
<evidence type="ECO:0000313" key="2">
    <source>
        <dbReference type="EMBL" id="MCQ6958732.1"/>
    </source>
</evidence>
<proteinExistence type="predicted"/>
<dbReference type="EMBL" id="JANHOH010000002">
    <property type="protein sequence ID" value="MCQ6958732.1"/>
    <property type="molecule type" value="Genomic_DNA"/>
</dbReference>
<sequence>MDIVTHLGIGACLGEVFAGRIIGKRAMAWGAVVHSLPDIDVVTAVWLPTPAALLAHRGITHSFMISALVAVLLAALASRQNKPAGWSWQRWLVFFWIAILLHDVLDAFNNYGTGWWEPFDSTRIAFNIVYVADPFLSIWPLSACVVLLFAKNDLSRRRNRELLGLGMAVLYLFYCGVHKRVVDSRVTELLHRQKINYSQYLSTPAPLQNWLWYIVAGSDSGYYVTYHSVFDRQGQLSLHYFPRNAYLLAKAKDPAGVQQLIRFSQKFYTAEIHSDTLVFNDLRFGQIIGWQDPTAGFAFYYFPDHPSLNRLTVQRGRLAGWNGAAIRSLYHRIKGR</sequence>
<organism evidence="2 3">
    <name type="scientific">Mucilaginibacter aquariorum</name>
    <dbReference type="NCBI Taxonomy" id="2967225"/>
    <lineage>
        <taxon>Bacteria</taxon>
        <taxon>Pseudomonadati</taxon>
        <taxon>Bacteroidota</taxon>
        <taxon>Sphingobacteriia</taxon>
        <taxon>Sphingobacteriales</taxon>
        <taxon>Sphingobacteriaceae</taxon>
        <taxon>Mucilaginibacter</taxon>
    </lineage>
</organism>
<gene>
    <name evidence="2" type="ORF">NPE20_12220</name>
</gene>
<feature type="transmembrane region" description="Helical" evidence="1">
    <location>
        <begin position="90"/>
        <end position="108"/>
    </location>
</feature>
<dbReference type="Proteomes" id="UP001204376">
    <property type="component" value="Unassembled WGS sequence"/>
</dbReference>
<dbReference type="InterPro" id="IPR007404">
    <property type="entry name" value="YdjM-like"/>
</dbReference>
<protein>
    <submittedName>
        <fullName evidence="2">Metal-dependent hydrolase</fullName>
    </submittedName>
</protein>
<dbReference type="GO" id="GO:0016787">
    <property type="term" value="F:hydrolase activity"/>
    <property type="evidence" value="ECO:0007669"/>
    <property type="project" value="UniProtKB-KW"/>
</dbReference>
<reference evidence="2 3" key="1">
    <citation type="submission" date="2022-07" db="EMBL/GenBank/DDBJ databases">
        <title>Mucilaginibacter sp. JC4.</title>
        <authorList>
            <person name="Le V."/>
            <person name="Ko S.-R."/>
            <person name="Ahn C.-Y."/>
            <person name="Oh H.-M."/>
        </authorList>
    </citation>
    <scope>NUCLEOTIDE SEQUENCE [LARGE SCALE GENOMIC DNA]</scope>
    <source>
        <strain evidence="2 3">JC4</strain>
    </source>
</reference>
<evidence type="ECO:0000256" key="1">
    <source>
        <dbReference type="SAM" id="Phobius"/>
    </source>
</evidence>
<keyword evidence="1" id="KW-0472">Membrane</keyword>
<keyword evidence="1" id="KW-1133">Transmembrane helix</keyword>
<accession>A0ABT1T2H7</accession>
<dbReference type="InterPro" id="IPR053170">
    <property type="entry name" value="Transcription_regulator"/>
</dbReference>
<keyword evidence="2" id="KW-0378">Hydrolase</keyword>
<evidence type="ECO:0000313" key="3">
    <source>
        <dbReference type="Proteomes" id="UP001204376"/>
    </source>
</evidence>
<keyword evidence="3" id="KW-1185">Reference proteome</keyword>
<feature type="transmembrane region" description="Helical" evidence="1">
    <location>
        <begin position="128"/>
        <end position="150"/>
    </location>
</feature>
<keyword evidence="1" id="KW-0812">Transmembrane</keyword>
<dbReference type="PANTHER" id="PTHR40031:SF1">
    <property type="entry name" value="MEMBRANE-BOUND METAL-DEPENDENT HYDROLASE"/>
    <property type="match status" value="1"/>
</dbReference>
<dbReference type="Pfam" id="PF04307">
    <property type="entry name" value="YdjM"/>
    <property type="match status" value="1"/>
</dbReference>
<dbReference type="RefSeq" id="WP_256538929.1">
    <property type="nucleotide sequence ID" value="NZ_JANHOH010000002.1"/>
</dbReference>